<dbReference type="GO" id="GO:0046872">
    <property type="term" value="F:metal ion binding"/>
    <property type="evidence" value="ECO:0007669"/>
    <property type="project" value="UniProtKB-KW"/>
</dbReference>
<evidence type="ECO:0000256" key="5">
    <source>
        <dbReference type="ARBA" id="ARBA00023014"/>
    </source>
</evidence>
<evidence type="ECO:0000256" key="4">
    <source>
        <dbReference type="ARBA" id="ARBA00023004"/>
    </source>
</evidence>
<evidence type="ECO:0000256" key="3">
    <source>
        <dbReference type="ARBA" id="ARBA00023002"/>
    </source>
</evidence>
<dbReference type="InterPro" id="IPR006006">
    <property type="entry name" value="GltD-like"/>
</dbReference>
<evidence type="ECO:0000259" key="6">
    <source>
        <dbReference type="Pfam" id="PF07992"/>
    </source>
</evidence>
<dbReference type="InterPro" id="IPR028261">
    <property type="entry name" value="DPD_II"/>
</dbReference>
<accession>A0A545UA87</accession>
<dbReference type="GO" id="GO:0016491">
    <property type="term" value="F:oxidoreductase activity"/>
    <property type="evidence" value="ECO:0007669"/>
    <property type="project" value="UniProtKB-KW"/>
</dbReference>
<evidence type="ECO:0000256" key="2">
    <source>
        <dbReference type="ARBA" id="ARBA00022723"/>
    </source>
</evidence>
<proteinExistence type="predicted"/>
<name>A0A545UA87_9GAMM</name>
<dbReference type="InterPro" id="IPR009051">
    <property type="entry name" value="Helical_ferredxn"/>
</dbReference>
<reference evidence="8 9" key="1">
    <citation type="submission" date="2019-07" db="EMBL/GenBank/DDBJ databases">
        <title>Draft genome for Aliikangiella sp. M105.</title>
        <authorList>
            <person name="Wang G."/>
        </authorList>
    </citation>
    <scope>NUCLEOTIDE SEQUENCE [LARGE SCALE GENOMIC DNA]</scope>
    <source>
        <strain evidence="8 9">M105</strain>
    </source>
</reference>
<dbReference type="Pfam" id="PF07992">
    <property type="entry name" value="Pyr_redox_2"/>
    <property type="match status" value="1"/>
</dbReference>
<protein>
    <submittedName>
        <fullName evidence="8">Glutamate synthase small subunit</fullName>
    </submittedName>
</protein>
<evidence type="ECO:0000313" key="9">
    <source>
        <dbReference type="Proteomes" id="UP000315439"/>
    </source>
</evidence>
<dbReference type="PRINTS" id="PR00419">
    <property type="entry name" value="ADXRDTASE"/>
</dbReference>
<dbReference type="GO" id="GO:0051539">
    <property type="term" value="F:4 iron, 4 sulfur cluster binding"/>
    <property type="evidence" value="ECO:0007669"/>
    <property type="project" value="UniProtKB-KW"/>
</dbReference>
<feature type="domain" description="Dihydroprymidine dehydrogenase" evidence="7">
    <location>
        <begin position="33"/>
        <end position="142"/>
    </location>
</feature>
<dbReference type="InterPro" id="IPR036188">
    <property type="entry name" value="FAD/NAD-bd_sf"/>
</dbReference>
<dbReference type="NCBIfam" id="TIGR01318">
    <property type="entry name" value="gltD_gamma_fam"/>
    <property type="match status" value="1"/>
</dbReference>
<evidence type="ECO:0000313" key="8">
    <source>
        <dbReference type="EMBL" id="TQV86382.1"/>
    </source>
</evidence>
<dbReference type="Pfam" id="PF14691">
    <property type="entry name" value="Fer4_20"/>
    <property type="match status" value="1"/>
</dbReference>
<dbReference type="AlphaFoldDB" id="A0A545UA87"/>
<dbReference type="EMBL" id="VIKS01000010">
    <property type="protein sequence ID" value="TQV86382.1"/>
    <property type="molecule type" value="Genomic_DNA"/>
</dbReference>
<dbReference type="Gene3D" id="3.40.50.720">
    <property type="entry name" value="NAD(P)-binding Rossmann-like Domain"/>
    <property type="match status" value="1"/>
</dbReference>
<gene>
    <name evidence="8" type="ORF">FLL46_15795</name>
</gene>
<dbReference type="Proteomes" id="UP000315439">
    <property type="component" value="Unassembled WGS sequence"/>
</dbReference>
<dbReference type="Gene3D" id="3.50.50.60">
    <property type="entry name" value="FAD/NAD(P)-binding domain"/>
    <property type="match status" value="1"/>
</dbReference>
<dbReference type="SUPFAM" id="SSF51971">
    <property type="entry name" value="Nucleotide-binding domain"/>
    <property type="match status" value="1"/>
</dbReference>
<keyword evidence="2" id="KW-0479">Metal-binding</keyword>
<keyword evidence="5" id="KW-0411">Iron-sulfur</keyword>
<keyword evidence="3" id="KW-0560">Oxidoreductase</keyword>
<dbReference type="InterPro" id="IPR023753">
    <property type="entry name" value="FAD/NAD-binding_dom"/>
</dbReference>
<dbReference type="PANTHER" id="PTHR42783:SF3">
    <property type="entry name" value="GLUTAMATE SYNTHASE [NADPH] SMALL CHAIN-RELATED"/>
    <property type="match status" value="1"/>
</dbReference>
<evidence type="ECO:0000259" key="7">
    <source>
        <dbReference type="Pfam" id="PF14691"/>
    </source>
</evidence>
<dbReference type="Gene3D" id="1.10.1060.10">
    <property type="entry name" value="Alpha-helical ferredoxin"/>
    <property type="match status" value="1"/>
</dbReference>
<dbReference type="OrthoDB" id="9803192at2"/>
<sequence>MSEQNVKPSQRDPLEFLNRARSVNKKRTINERRADFDEIYVEKPSDELSEQASRCLDCGNPYCEWKCPLHNYIPNWLELVRKEQFDQAAKLMHETNPLPEICGRVCPQDRLCEKACTLNTGFGAVTIGAIEKNISDRALAKKWRPDLSNLEMSDKKVAIVGAGPAGLGCAELLARNGVKPVVFDKYPEIGGLLTFGIPGFKLEKEVVRKRREFLEDIGVEFRLNTEVGKQVSVQSLKDDYDSLFLAMGCYKSVTGNLPGGETEGVIKALDFLVANVNLQQNYQMTGYPFQSMQGKKVVVLGGGDTAMDCVRSAIRQDAESVTCVYRRDKKSMPGSPQEVKNATEEGVQFLYNRQPLSIEEKNGQVCGVKLAETELQRDFSNDRSNFVVNQDKTSLLEADVVILAFGFQASPASWFDDIGVTQKSNGLVITQSTNDPDLPYLQHTESEGIFAGGDMVRGADLVVTAIAEGRQAAREILDYLNV</sequence>
<dbReference type="SUPFAM" id="SSF46548">
    <property type="entry name" value="alpha-helical ferredoxin"/>
    <property type="match status" value="1"/>
</dbReference>
<dbReference type="RefSeq" id="WP_142932305.1">
    <property type="nucleotide sequence ID" value="NZ_ML660166.1"/>
</dbReference>
<keyword evidence="9" id="KW-1185">Reference proteome</keyword>
<dbReference type="FunFam" id="1.10.1060.10:FF:000004">
    <property type="entry name" value="Glutamate synthase, small subunit"/>
    <property type="match status" value="1"/>
</dbReference>
<dbReference type="PANTHER" id="PTHR42783">
    <property type="entry name" value="GLUTAMATE SYNTHASE [NADPH] SMALL CHAIN"/>
    <property type="match status" value="1"/>
</dbReference>
<keyword evidence="4" id="KW-0408">Iron</keyword>
<keyword evidence="1" id="KW-0004">4Fe-4S</keyword>
<evidence type="ECO:0000256" key="1">
    <source>
        <dbReference type="ARBA" id="ARBA00022485"/>
    </source>
</evidence>
<feature type="domain" description="FAD/NAD(P)-binding" evidence="6">
    <location>
        <begin position="155"/>
        <end position="469"/>
    </location>
</feature>
<organism evidence="8 9">
    <name type="scientific">Aliikangiella coralliicola</name>
    <dbReference type="NCBI Taxonomy" id="2592383"/>
    <lineage>
        <taxon>Bacteria</taxon>
        <taxon>Pseudomonadati</taxon>
        <taxon>Pseudomonadota</taxon>
        <taxon>Gammaproteobacteria</taxon>
        <taxon>Oceanospirillales</taxon>
        <taxon>Pleioneaceae</taxon>
        <taxon>Aliikangiella</taxon>
    </lineage>
</organism>
<comment type="caution">
    <text evidence="8">The sequence shown here is derived from an EMBL/GenBank/DDBJ whole genome shotgun (WGS) entry which is preliminary data.</text>
</comment>